<reference evidence="12" key="1">
    <citation type="submission" date="2023-01" db="EMBL/GenBank/DDBJ databases">
        <title>The diversity of Class Acidimicrobiia in South China Sea sediment environments and the proposal of Iamia marina sp. nov., a novel species of the genus Iamia.</title>
        <authorList>
            <person name="He Y."/>
            <person name="Tian X."/>
        </authorList>
    </citation>
    <scope>NUCLEOTIDE SEQUENCE</scope>
    <source>
        <strain evidence="12">DSM 19957</strain>
    </source>
</reference>
<dbReference type="SMART" id="SM00564">
    <property type="entry name" value="PQQ"/>
    <property type="match status" value="7"/>
</dbReference>
<evidence type="ECO:0000256" key="1">
    <source>
        <dbReference type="ARBA" id="ARBA00001931"/>
    </source>
</evidence>
<organism evidence="12 13">
    <name type="scientific">Iamia majanohamensis</name>
    <dbReference type="NCBI Taxonomy" id="467976"/>
    <lineage>
        <taxon>Bacteria</taxon>
        <taxon>Bacillati</taxon>
        <taxon>Actinomycetota</taxon>
        <taxon>Acidimicrobiia</taxon>
        <taxon>Acidimicrobiales</taxon>
        <taxon>Iamiaceae</taxon>
        <taxon>Iamia</taxon>
    </lineage>
</organism>
<dbReference type="InterPro" id="IPR008168">
    <property type="entry name" value="Cyt_C_IC"/>
</dbReference>
<keyword evidence="13" id="KW-1185">Reference proteome</keyword>
<dbReference type="PROSITE" id="PS51007">
    <property type="entry name" value="CYTC"/>
    <property type="match status" value="1"/>
</dbReference>
<evidence type="ECO:0000313" key="12">
    <source>
        <dbReference type="EMBL" id="WCO68947.1"/>
    </source>
</evidence>
<accession>A0AAF0BVK4</accession>
<dbReference type="Gene3D" id="2.140.10.10">
    <property type="entry name" value="Quinoprotein alcohol dehydrogenase-like superfamily"/>
    <property type="match status" value="1"/>
</dbReference>
<evidence type="ECO:0000256" key="2">
    <source>
        <dbReference type="ARBA" id="ARBA00008156"/>
    </source>
</evidence>
<dbReference type="Pfam" id="PF13442">
    <property type="entry name" value="Cytochrome_CBB3"/>
    <property type="match status" value="1"/>
</dbReference>
<evidence type="ECO:0000313" key="13">
    <source>
        <dbReference type="Proteomes" id="UP001216390"/>
    </source>
</evidence>
<comment type="cofactor">
    <cofactor evidence="1">
        <name>pyrroloquinoline quinone</name>
        <dbReference type="ChEBI" id="CHEBI:58442"/>
    </cofactor>
</comment>
<proteinExistence type="inferred from homology"/>
<dbReference type="SUPFAM" id="SSF46626">
    <property type="entry name" value="Cytochrome c"/>
    <property type="match status" value="1"/>
</dbReference>
<dbReference type="InterPro" id="IPR018391">
    <property type="entry name" value="PQQ_b-propeller_rpt"/>
</dbReference>
<comment type="similarity">
    <text evidence="2">Belongs to the bacterial PQQ dehydrogenase family.</text>
</comment>
<dbReference type="EMBL" id="CP116942">
    <property type="protein sequence ID" value="WCO68947.1"/>
    <property type="molecule type" value="Genomic_DNA"/>
</dbReference>
<dbReference type="PANTHER" id="PTHR32303:SF10">
    <property type="entry name" value="OUTER MEMBRANE PROTEIN ASSEMBLY FACTOR BAMB"/>
    <property type="match status" value="1"/>
</dbReference>
<keyword evidence="6" id="KW-0732">Signal</keyword>
<evidence type="ECO:0000256" key="3">
    <source>
        <dbReference type="ARBA" id="ARBA00022448"/>
    </source>
</evidence>
<dbReference type="RefSeq" id="WP_272738461.1">
    <property type="nucleotide sequence ID" value="NZ_CP116942.1"/>
</dbReference>
<gene>
    <name evidence="12" type="ORF">PO878_09445</name>
</gene>
<dbReference type="Pfam" id="PF13360">
    <property type="entry name" value="PQQ_2"/>
    <property type="match status" value="1"/>
</dbReference>
<keyword evidence="5 10" id="KW-0479">Metal-binding</keyword>
<dbReference type="GO" id="GO:0020037">
    <property type="term" value="F:heme binding"/>
    <property type="evidence" value="ECO:0007669"/>
    <property type="project" value="InterPro"/>
</dbReference>
<evidence type="ECO:0000256" key="4">
    <source>
        <dbReference type="ARBA" id="ARBA00022617"/>
    </source>
</evidence>
<dbReference type="AlphaFoldDB" id="A0AAF0BVK4"/>
<dbReference type="GO" id="GO:0009055">
    <property type="term" value="F:electron transfer activity"/>
    <property type="evidence" value="ECO:0007669"/>
    <property type="project" value="InterPro"/>
</dbReference>
<evidence type="ECO:0000256" key="9">
    <source>
        <dbReference type="ARBA" id="ARBA00023004"/>
    </source>
</evidence>
<dbReference type="KEGG" id="ima:PO878_09445"/>
<sequence length="604" mass="62176">MVVAVALALVLAACGADEPDGRAGDGGEQSAGAEIYVDSCAACHGADGSGGQGPPLGDGVAAESLTEEEMVEVVTGGRDAMPSFAGDLTAEEIDQVVAYVRNDLTSTEDAEVEVGEGPRGDLEGLPPELAAASDDGDWAVANGDLLSQRAQVDSAITSDTVDDLELQWAYDVPGEAQFGTLTTTPLVSGDTVYVGDLTTKVHAVDRATGEQRFVVGDDAAIFGPTGVGLGYGQLYGTKGNDSGRGSVLVAYDAVTGEEAWAVDLGANGSDINVQPSAFGGLVFASTGGYGAGTRATIYAVDAETGTVVWDFPVIEDPDLWGHPELNSGGGVWYPPAIDAERGIAYFGTGNPYPFPGAEGFPNGSSRPGDNRWTDSMLALDIETGELVWGHQAIAHDIFDRDAMVAARVDVELDGEERALAISTGKLGVVHALDAETGEPLWETEVGIHENDELTEIDGPTRVYPGSLGGVQTPIAIADGTIYACVMNAPTQYAGPDETSFGFTVQLGTEDSQMVAIDAATGEVEWDVDLPGDALGGATVAGDLLFTSTFAGEVLALDRATGETVWTYQAPGGINGWPAVAGDQLFVPVGMGETPQLLAFGLPDA</sequence>
<dbReference type="Gene3D" id="1.10.760.10">
    <property type="entry name" value="Cytochrome c-like domain"/>
    <property type="match status" value="1"/>
</dbReference>
<dbReference type="InterPro" id="IPR009056">
    <property type="entry name" value="Cyt_c-like_dom"/>
</dbReference>
<keyword evidence="9 10" id="KW-0408">Iron</keyword>
<evidence type="ECO:0000259" key="11">
    <source>
        <dbReference type="PROSITE" id="PS51007"/>
    </source>
</evidence>
<dbReference type="SUPFAM" id="SSF50998">
    <property type="entry name" value="Quinoprotein alcohol dehydrogenase-like"/>
    <property type="match status" value="2"/>
</dbReference>
<dbReference type="InterPro" id="IPR011047">
    <property type="entry name" value="Quinoprotein_ADH-like_sf"/>
</dbReference>
<dbReference type="PANTHER" id="PTHR32303">
    <property type="entry name" value="QUINOPROTEIN ALCOHOL DEHYDROGENASE (CYTOCHROME C)"/>
    <property type="match status" value="1"/>
</dbReference>
<dbReference type="PRINTS" id="PR00605">
    <property type="entry name" value="CYTCHROMECIC"/>
</dbReference>
<evidence type="ECO:0000256" key="7">
    <source>
        <dbReference type="ARBA" id="ARBA00022982"/>
    </source>
</evidence>
<dbReference type="Proteomes" id="UP001216390">
    <property type="component" value="Chromosome"/>
</dbReference>
<evidence type="ECO:0000256" key="10">
    <source>
        <dbReference type="PROSITE-ProRule" id="PRU00433"/>
    </source>
</evidence>
<evidence type="ECO:0000256" key="6">
    <source>
        <dbReference type="ARBA" id="ARBA00022729"/>
    </source>
</evidence>
<protein>
    <submittedName>
        <fullName evidence="12">PQQ-binding-like beta-propeller repeat protein</fullName>
    </submittedName>
</protein>
<name>A0AAF0BVK4_9ACTN</name>
<dbReference type="GO" id="GO:0016491">
    <property type="term" value="F:oxidoreductase activity"/>
    <property type="evidence" value="ECO:0007669"/>
    <property type="project" value="UniProtKB-KW"/>
</dbReference>
<dbReference type="GO" id="GO:0005506">
    <property type="term" value="F:iron ion binding"/>
    <property type="evidence" value="ECO:0007669"/>
    <property type="project" value="InterPro"/>
</dbReference>
<dbReference type="InterPro" id="IPR002372">
    <property type="entry name" value="PQQ_rpt_dom"/>
</dbReference>
<evidence type="ECO:0000256" key="5">
    <source>
        <dbReference type="ARBA" id="ARBA00022723"/>
    </source>
</evidence>
<keyword evidence="4 10" id="KW-0349">Heme</keyword>
<evidence type="ECO:0000256" key="8">
    <source>
        <dbReference type="ARBA" id="ARBA00023002"/>
    </source>
</evidence>
<dbReference type="InterPro" id="IPR036909">
    <property type="entry name" value="Cyt_c-like_dom_sf"/>
</dbReference>
<keyword evidence="3" id="KW-0813">Transport</keyword>
<dbReference type="Pfam" id="PF01011">
    <property type="entry name" value="PQQ"/>
    <property type="match status" value="2"/>
</dbReference>
<feature type="domain" description="Cytochrome c" evidence="11">
    <location>
        <begin position="27"/>
        <end position="104"/>
    </location>
</feature>
<keyword evidence="7" id="KW-0249">Electron transport</keyword>
<keyword evidence="8" id="KW-0560">Oxidoreductase</keyword>